<gene>
    <name evidence="1" type="ORF">AW09_003679</name>
</gene>
<protein>
    <submittedName>
        <fullName evidence="1">Uncharacterized protein</fullName>
    </submittedName>
</protein>
<comment type="caution">
    <text evidence="1">The sequence shown here is derived from an EMBL/GenBank/DDBJ whole genome shotgun (WGS) entry which is preliminary data.</text>
</comment>
<dbReference type="AlphaFoldDB" id="A0A080LS83"/>
<dbReference type="EMBL" id="JDVG02000584">
    <property type="protein sequence ID" value="KFB71183.1"/>
    <property type="molecule type" value="Genomic_DNA"/>
</dbReference>
<name>A0A080LS83_9PROT</name>
<reference evidence="1 2" key="1">
    <citation type="submission" date="2014-02" db="EMBL/GenBank/DDBJ databases">
        <title>Expanding our view of genomic diversity in Candidatus Accumulibacter clades.</title>
        <authorList>
            <person name="Skennerton C.T."/>
            <person name="Barr J.J."/>
            <person name="Slater F.R."/>
            <person name="Bond P.L."/>
            <person name="Tyson G.W."/>
        </authorList>
    </citation>
    <scope>NUCLEOTIDE SEQUENCE [LARGE SCALE GENOMIC DNA]</scope>
    <source>
        <strain evidence="2">BA-91</strain>
    </source>
</reference>
<organism evidence="1 2">
    <name type="scientific">Candidatus Accumulibacter phosphatis</name>
    <dbReference type="NCBI Taxonomy" id="327160"/>
    <lineage>
        <taxon>Bacteria</taxon>
        <taxon>Pseudomonadati</taxon>
        <taxon>Pseudomonadota</taxon>
        <taxon>Betaproteobacteria</taxon>
        <taxon>Candidatus Accumulibacter</taxon>
    </lineage>
</organism>
<evidence type="ECO:0000313" key="1">
    <source>
        <dbReference type="EMBL" id="KFB71183.1"/>
    </source>
</evidence>
<proteinExistence type="predicted"/>
<dbReference type="Proteomes" id="UP000020077">
    <property type="component" value="Unassembled WGS sequence"/>
</dbReference>
<evidence type="ECO:0000313" key="2">
    <source>
        <dbReference type="Proteomes" id="UP000020077"/>
    </source>
</evidence>
<accession>A0A080LS83</accession>
<sequence length="198" mass="22710">MRHHQFLGRQAIERQQQPAAELLLDRVVPVARRRLGHLGHQRLRVAEQQALQQFAAVEFLLQQAAAQAVRMAGRLHHRRTGRGVAAHEQRNADHPFVADPRGFGRRARRHDVVQRNDRRGRKIGVGQLPAGFVEHVAEPHRHEFQVRRQTFELGCRQRREKMVLARILARTRVGGHGWPLAADASSLGSLRRRFPGNR</sequence>